<evidence type="ECO:0000256" key="1">
    <source>
        <dbReference type="ARBA" id="ARBA00004567"/>
    </source>
</evidence>
<dbReference type="InterPro" id="IPR019321">
    <property type="entry name" value="Nucleoporin_Nup88"/>
</dbReference>
<dbReference type="GO" id="GO:0005643">
    <property type="term" value="C:nuclear pore"/>
    <property type="evidence" value="ECO:0007669"/>
    <property type="project" value="UniProtKB-SubCell"/>
</dbReference>
<evidence type="ECO:0000256" key="7">
    <source>
        <dbReference type="ARBA" id="ARBA00023242"/>
    </source>
</evidence>
<dbReference type="GO" id="GO:0006606">
    <property type="term" value="P:protein import into nucleus"/>
    <property type="evidence" value="ECO:0007669"/>
    <property type="project" value="TreeGrafter"/>
</dbReference>
<evidence type="ECO:0000256" key="2">
    <source>
        <dbReference type="ARBA" id="ARBA00022448"/>
    </source>
</evidence>
<name>A0A9W9DJE7_9AGAR</name>
<evidence type="ECO:0000256" key="4">
    <source>
        <dbReference type="ARBA" id="ARBA00022927"/>
    </source>
</evidence>
<protein>
    <recommendedName>
        <fullName evidence="10">Nucleoporin nup82</fullName>
    </recommendedName>
</protein>
<organism evidence="8 9">
    <name type="scientific">Lentinula aciculospora</name>
    <dbReference type="NCBI Taxonomy" id="153920"/>
    <lineage>
        <taxon>Eukaryota</taxon>
        <taxon>Fungi</taxon>
        <taxon>Dikarya</taxon>
        <taxon>Basidiomycota</taxon>
        <taxon>Agaricomycotina</taxon>
        <taxon>Agaricomycetes</taxon>
        <taxon>Agaricomycetidae</taxon>
        <taxon>Agaricales</taxon>
        <taxon>Marasmiineae</taxon>
        <taxon>Omphalotaceae</taxon>
        <taxon>Lentinula</taxon>
    </lineage>
</organism>
<evidence type="ECO:0000256" key="5">
    <source>
        <dbReference type="ARBA" id="ARBA00023010"/>
    </source>
</evidence>
<accession>A0A9W9DJE7</accession>
<evidence type="ECO:0000313" key="8">
    <source>
        <dbReference type="EMBL" id="KAJ4472331.1"/>
    </source>
</evidence>
<comment type="subcellular location">
    <subcellularLocation>
        <location evidence="1">Nucleus</location>
        <location evidence="1">Nuclear pore complex</location>
    </subcellularLocation>
</comment>
<dbReference type="OrthoDB" id="341482at2759"/>
<dbReference type="PANTHER" id="PTHR13257:SF0">
    <property type="entry name" value="NUCLEAR PORE COMPLEX PROTEIN NUP88"/>
    <property type="match status" value="1"/>
</dbReference>
<dbReference type="Proteomes" id="UP001150266">
    <property type="component" value="Unassembled WGS sequence"/>
</dbReference>
<proteinExistence type="predicted"/>
<keyword evidence="7" id="KW-0539">Nucleus</keyword>
<dbReference type="GO" id="GO:0000055">
    <property type="term" value="P:ribosomal large subunit export from nucleus"/>
    <property type="evidence" value="ECO:0007669"/>
    <property type="project" value="InterPro"/>
</dbReference>
<dbReference type="AlphaFoldDB" id="A0A9W9DJE7"/>
<dbReference type="GO" id="GO:0000056">
    <property type="term" value="P:ribosomal small subunit export from nucleus"/>
    <property type="evidence" value="ECO:0007669"/>
    <property type="project" value="InterPro"/>
</dbReference>
<dbReference type="InterPro" id="IPR037700">
    <property type="entry name" value="NUP88/NUP82"/>
</dbReference>
<dbReference type="GO" id="GO:0017056">
    <property type="term" value="F:structural constituent of nuclear pore"/>
    <property type="evidence" value="ECO:0007669"/>
    <property type="project" value="InterPro"/>
</dbReference>
<keyword evidence="4" id="KW-0653">Protein transport</keyword>
<reference evidence="8" key="1">
    <citation type="submission" date="2022-08" db="EMBL/GenBank/DDBJ databases">
        <title>A Global Phylogenomic Analysis of the Shiitake Genus Lentinula.</title>
        <authorList>
            <consortium name="DOE Joint Genome Institute"/>
            <person name="Sierra-Patev S."/>
            <person name="Min B."/>
            <person name="Naranjo-Ortiz M."/>
            <person name="Looney B."/>
            <person name="Konkel Z."/>
            <person name="Slot J.C."/>
            <person name="Sakamoto Y."/>
            <person name="Steenwyk J.L."/>
            <person name="Rokas A."/>
            <person name="Carro J."/>
            <person name="Camarero S."/>
            <person name="Ferreira P."/>
            <person name="Molpeceres G."/>
            <person name="Ruiz-Duenas F.J."/>
            <person name="Serrano A."/>
            <person name="Henrissat B."/>
            <person name="Drula E."/>
            <person name="Hughes K.W."/>
            <person name="Mata J.L."/>
            <person name="Ishikawa N.K."/>
            <person name="Vargas-Isla R."/>
            <person name="Ushijima S."/>
            <person name="Smith C.A."/>
            <person name="Ahrendt S."/>
            <person name="Andreopoulos W."/>
            <person name="He G."/>
            <person name="Labutti K."/>
            <person name="Lipzen A."/>
            <person name="Ng V."/>
            <person name="Riley R."/>
            <person name="Sandor L."/>
            <person name="Barry K."/>
            <person name="Martinez A.T."/>
            <person name="Xiao Y."/>
            <person name="Gibbons J.G."/>
            <person name="Terashima K."/>
            <person name="Grigoriev I.V."/>
            <person name="Hibbett D.S."/>
        </authorList>
    </citation>
    <scope>NUCLEOTIDE SEQUENCE</scope>
    <source>
        <strain evidence="8">JLM2183</strain>
    </source>
</reference>
<keyword evidence="5" id="KW-0811">Translocation</keyword>
<evidence type="ECO:0008006" key="10">
    <source>
        <dbReference type="Google" id="ProtNLM"/>
    </source>
</evidence>
<evidence type="ECO:0000256" key="6">
    <source>
        <dbReference type="ARBA" id="ARBA00023132"/>
    </source>
</evidence>
<dbReference type="EMBL" id="JAOTPV010000021">
    <property type="protein sequence ID" value="KAJ4472331.1"/>
    <property type="molecule type" value="Genomic_DNA"/>
</dbReference>
<comment type="caution">
    <text evidence="8">The sequence shown here is derived from an EMBL/GenBank/DDBJ whole genome shotgun (WGS) entry which is preliminary data.</text>
</comment>
<dbReference type="GO" id="GO:0006406">
    <property type="term" value="P:mRNA export from nucleus"/>
    <property type="evidence" value="ECO:0007669"/>
    <property type="project" value="TreeGrafter"/>
</dbReference>
<sequence>MDNDDTLSTVLNSHPIFSTPSKTFISSHDSSLELSTYTLPSFKLENISDNGSSGRRQVMVLRETDLILAAGKELRMTSLANTKTSQHGYTKSYKTLHTPNIQFKIDQISLNSSGKLLAVAGAFQVAVVVLPCAGYSRLVSEIIDCKSIQIGQFYHGADSVAPIAKIEWHPWGEAGSTLMVMTIDGKLREYDISVDTEEPQQVLSFVPEKKPGKSFVAEDASEREVASFTFGKGKADWGPLTVYAVMRSGDVYSVCPYMPQNASIPSAYVHSLECFISAKQEFLEQGGTAEANKNMSILYDYQHKYISALLKQLPPGTVYPAPSRSVLMHPPTTIKAPPARQGPFLLQPSPRMLDGSEGGDATDITYLSYSQTIENDIDTEDGVAENLDVLLITYQDGKVDVCLDVEKVEARWQSKNASHDLPMLAVYECIDLGLVSLLNSLPSTQGSHSALDLLQGNFPICLVDTIHNDTIYVYHAFGVHALHLRPTLQYLFSALHSHGVDSTPSEISAATAVQPILSTFSVERKSSNPVIAVAIPDDVYLSYSIYVLTSAMRITSFSLNPRPESPELTTDVKLAQSTSRRLELLGDTPPYASLLGTEPWMPSSVLTRSTGLPSNPRLSLPKDATQQEFMLTPDTLRYLTTIVTRYSDQIREIELAQHGAEGRAALQAQEVVRQTTKCRELLSIVGRLKEFRRAASQDRIQKVQEEQKLLLKRLDRMLQMMMETASPELSEHETKWFNELKRMKEAVIGVDQYDGSSLSTRIRTLTREYARLMPSLKDLMEKESRRRNKAVEENRNLGFSQAFEFGERSNYERGQLTDLEQDVVKLAERLDVNLGKPPSSDSSLRNP</sequence>
<keyword evidence="6" id="KW-0906">Nuclear pore complex</keyword>
<keyword evidence="9" id="KW-1185">Reference proteome</keyword>
<dbReference type="Pfam" id="PF10168">
    <property type="entry name" value="Nup88"/>
    <property type="match status" value="1"/>
</dbReference>
<evidence type="ECO:0000313" key="9">
    <source>
        <dbReference type="Proteomes" id="UP001150266"/>
    </source>
</evidence>
<dbReference type="PANTHER" id="PTHR13257">
    <property type="entry name" value="NUCLEOPORIN NUP84-RELATED"/>
    <property type="match status" value="1"/>
</dbReference>
<keyword evidence="3" id="KW-0509">mRNA transport</keyword>
<keyword evidence="2" id="KW-0813">Transport</keyword>
<evidence type="ECO:0000256" key="3">
    <source>
        <dbReference type="ARBA" id="ARBA00022816"/>
    </source>
</evidence>
<gene>
    <name evidence="8" type="ORF">J3R30DRAFT_3524569</name>
</gene>